<dbReference type="Proteomes" id="UP000253307">
    <property type="component" value="Unassembled WGS sequence"/>
</dbReference>
<protein>
    <submittedName>
        <fullName evidence="7">LysR family transcriptional regulator</fullName>
    </submittedName>
</protein>
<proteinExistence type="inferred from homology"/>
<evidence type="ECO:0000256" key="1">
    <source>
        <dbReference type="ARBA" id="ARBA00009437"/>
    </source>
</evidence>
<dbReference type="GO" id="GO:0032993">
    <property type="term" value="C:protein-DNA complex"/>
    <property type="evidence" value="ECO:0007669"/>
    <property type="project" value="TreeGrafter"/>
</dbReference>
<keyword evidence="2" id="KW-0805">Transcription regulation</keyword>
<dbReference type="Pfam" id="PF03466">
    <property type="entry name" value="LysR_substrate"/>
    <property type="match status" value="1"/>
</dbReference>
<dbReference type="GO" id="GO:0003700">
    <property type="term" value="F:DNA-binding transcription factor activity"/>
    <property type="evidence" value="ECO:0007669"/>
    <property type="project" value="InterPro"/>
</dbReference>
<evidence type="ECO:0000259" key="6">
    <source>
        <dbReference type="PROSITE" id="PS50931"/>
    </source>
</evidence>
<dbReference type="GO" id="GO:0003677">
    <property type="term" value="F:DNA binding"/>
    <property type="evidence" value="ECO:0007669"/>
    <property type="project" value="UniProtKB-KW"/>
</dbReference>
<dbReference type="PROSITE" id="PS50931">
    <property type="entry name" value="HTH_LYSR"/>
    <property type="match status" value="1"/>
</dbReference>
<dbReference type="Gene3D" id="3.40.190.10">
    <property type="entry name" value="Periplasmic binding protein-like II"/>
    <property type="match status" value="2"/>
</dbReference>
<name>A0A368BZV3_9GAMM</name>
<dbReference type="CDD" id="cd08411">
    <property type="entry name" value="PBP2_OxyR"/>
    <property type="match status" value="1"/>
</dbReference>
<keyword evidence="4" id="KW-0010">Activator</keyword>
<dbReference type="Pfam" id="PF00126">
    <property type="entry name" value="HTH_1"/>
    <property type="match status" value="1"/>
</dbReference>
<keyword evidence="5" id="KW-0804">Transcription</keyword>
<sequence length="303" mass="34142">MNIRDFKYIIAVADYKSFYKAAMHCNVSQPTLSGQIKKLEDYLGNKIFERTTKSLSITTFGEEIISKARVIIQDVDALTEFSFKSKNPWSLPLKVGIIPTLGPYLIPKFYLYLKKTIPEAKVIFDENVTSILLDKLSSGELDVLLISDGEKNSAFTSIDLFEEPFWVAFKRGNQLEDLNSVQPKDLASQNVLLLNKTHCLRNQISNLISQQDESDLNTIASSLETLINLVAAGEGCTLVPALALQSAWTTDMGILVRKIDDQSANRKIRLVFRKNFTRTKQVHELAKMIGYQSPNTVKILMKN</sequence>
<gene>
    <name evidence="7" type="ORF">DBW96_00450</name>
</gene>
<dbReference type="InterPro" id="IPR036390">
    <property type="entry name" value="WH_DNA-bd_sf"/>
</dbReference>
<feature type="domain" description="HTH lysR-type" evidence="6">
    <location>
        <begin position="1"/>
        <end position="58"/>
    </location>
</feature>
<evidence type="ECO:0000256" key="3">
    <source>
        <dbReference type="ARBA" id="ARBA00023125"/>
    </source>
</evidence>
<keyword evidence="3" id="KW-0238">DNA-binding</keyword>
<reference evidence="7 8" key="1">
    <citation type="journal article" date="2018" name="Microbiome">
        <title>Fine metagenomic profile of the Mediterranean stratified and mixed water columns revealed by assembly and recruitment.</title>
        <authorList>
            <person name="Haro-Moreno J.M."/>
            <person name="Lopez-Perez M."/>
            <person name="De La Torre J.R."/>
            <person name="Picazo A."/>
            <person name="Camacho A."/>
            <person name="Rodriguez-Valera F."/>
        </authorList>
    </citation>
    <scope>NUCLEOTIDE SEQUENCE [LARGE SCALE GENOMIC DNA]</scope>
    <source>
        <strain evidence="7">MED-G82</strain>
    </source>
</reference>
<organism evidence="7 8">
    <name type="scientific">SAR86 cluster bacterium</name>
    <dbReference type="NCBI Taxonomy" id="2030880"/>
    <lineage>
        <taxon>Bacteria</taxon>
        <taxon>Pseudomonadati</taxon>
        <taxon>Pseudomonadota</taxon>
        <taxon>Gammaproteobacteria</taxon>
        <taxon>SAR86 cluster</taxon>
    </lineage>
</organism>
<dbReference type="PRINTS" id="PR00039">
    <property type="entry name" value="HTHLYSR"/>
</dbReference>
<evidence type="ECO:0000256" key="4">
    <source>
        <dbReference type="ARBA" id="ARBA00023159"/>
    </source>
</evidence>
<evidence type="ECO:0000313" key="7">
    <source>
        <dbReference type="EMBL" id="RCL42625.1"/>
    </source>
</evidence>
<dbReference type="InterPro" id="IPR005119">
    <property type="entry name" value="LysR_subst-bd"/>
</dbReference>
<accession>A0A368BZV3</accession>
<evidence type="ECO:0000256" key="2">
    <source>
        <dbReference type="ARBA" id="ARBA00023015"/>
    </source>
</evidence>
<comment type="similarity">
    <text evidence="1">Belongs to the LysR transcriptional regulatory family.</text>
</comment>
<dbReference type="FunFam" id="1.10.10.10:FF:000001">
    <property type="entry name" value="LysR family transcriptional regulator"/>
    <property type="match status" value="1"/>
</dbReference>
<dbReference type="InterPro" id="IPR000847">
    <property type="entry name" value="LysR_HTH_N"/>
</dbReference>
<evidence type="ECO:0000256" key="5">
    <source>
        <dbReference type="ARBA" id="ARBA00023163"/>
    </source>
</evidence>
<dbReference type="AlphaFoldDB" id="A0A368BZV3"/>
<dbReference type="SUPFAM" id="SSF53850">
    <property type="entry name" value="Periplasmic binding protein-like II"/>
    <property type="match status" value="1"/>
</dbReference>
<dbReference type="EMBL" id="QOPE01000002">
    <property type="protein sequence ID" value="RCL42625.1"/>
    <property type="molecule type" value="Genomic_DNA"/>
</dbReference>
<dbReference type="InterPro" id="IPR036388">
    <property type="entry name" value="WH-like_DNA-bd_sf"/>
</dbReference>
<evidence type="ECO:0000313" key="8">
    <source>
        <dbReference type="Proteomes" id="UP000253307"/>
    </source>
</evidence>
<dbReference type="SUPFAM" id="SSF46785">
    <property type="entry name" value="Winged helix' DNA-binding domain"/>
    <property type="match status" value="1"/>
</dbReference>
<comment type="caution">
    <text evidence="7">The sequence shown here is derived from an EMBL/GenBank/DDBJ whole genome shotgun (WGS) entry which is preliminary data.</text>
</comment>
<dbReference type="PANTHER" id="PTHR30346">
    <property type="entry name" value="TRANSCRIPTIONAL DUAL REGULATOR HCAR-RELATED"/>
    <property type="match status" value="1"/>
</dbReference>
<dbReference type="Gene3D" id="1.10.10.10">
    <property type="entry name" value="Winged helix-like DNA-binding domain superfamily/Winged helix DNA-binding domain"/>
    <property type="match status" value="1"/>
</dbReference>
<dbReference type="PANTHER" id="PTHR30346:SF26">
    <property type="entry name" value="HYDROGEN PEROXIDE-INDUCIBLE GENES ACTIVATOR"/>
    <property type="match status" value="1"/>
</dbReference>